<accession>A0A1Y2PAI0</accession>
<evidence type="ECO:0000256" key="2">
    <source>
        <dbReference type="ARBA" id="ARBA00022737"/>
    </source>
</evidence>
<dbReference type="PANTHER" id="PTHR48051">
    <property type="match status" value="1"/>
</dbReference>
<dbReference type="SMART" id="SM00364">
    <property type="entry name" value="LRR_BAC"/>
    <property type="match status" value="4"/>
</dbReference>
<reference evidence="4 5" key="1">
    <citation type="submission" date="2015-03" db="EMBL/GenBank/DDBJ databases">
        <title>Genome sequence of Tenacibaculum sp. S2-2, isolated from intestinal microbiota of sea cucumber, Apostichopus japonicas.</title>
        <authorList>
            <person name="Shao Z."/>
            <person name="Wang L."/>
            <person name="Li X."/>
        </authorList>
    </citation>
    <scope>NUCLEOTIDE SEQUENCE [LARGE SCALE GENOMIC DNA]</scope>
    <source>
        <strain evidence="4 5">S2-2</strain>
    </source>
</reference>
<keyword evidence="5" id="KW-1185">Reference proteome</keyword>
<dbReference type="SMART" id="SM00369">
    <property type="entry name" value="LRR_TYP"/>
    <property type="match status" value="3"/>
</dbReference>
<dbReference type="InterPro" id="IPR001611">
    <property type="entry name" value="Leu-rich_rpt"/>
</dbReference>
<dbReference type="InterPro" id="IPR003591">
    <property type="entry name" value="Leu-rich_rpt_typical-subtyp"/>
</dbReference>
<dbReference type="GO" id="GO:0005737">
    <property type="term" value="C:cytoplasm"/>
    <property type="evidence" value="ECO:0007669"/>
    <property type="project" value="TreeGrafter"/>
</dbReference>
<dbReference type="InterPro" id="IPR050216">
    <property type="entry name" value="LRR_domain-containing"/>
</dbReference>
<dbReference type="Pfam" id="PF00560">
    <property type="entry name" value="LRR_1"/>
    <property type="match status" value="1"/>
</dbReference>
<dbReference type="Proteomes" id="UP000194221">
    <property type="component" value="Unassembled WGS sequence"/>
</dbReference>
<protein>
    <recommendedName>
        <fullName evidence="3">Disease resistance R13L4/SHOC-2-like LRR domain-containing protein</fullName>
    </recommendedName>
</protein>
<evidence type="ECO:0000313" key="4">
    <source>
        <dbReference type="EMBL" id="OSY86807.1"/>
    </source>
</evidence>
<name>A0A1Y2PAI0_9FLAO</name>
<dbReference type="Gene3D" id="3.80.10.10">
    <property type="entry name" value="Ribonuclease Inhibitor"/>
    <property type="match status" value="2"/>
</dbReference>
<dbReference type="InterPro" id="IPR055414">
    <property type="entry name" value="LRR_R13L4/SHOC2-like"/>
</dbReference>
<sequence>LPDELTNISSLKKLNLSNNELTALPESIGNLNNLEELTLNHQSKQENNETIRTLTSIPLSTKDLTKLITFNASTNKLSGLIDLSGTNTLRYLNLNDNEVEDLKLGDYVTGVHVSYNISQNPFITCVEVPTSAITHWTNGLQRDNGVAISDSCSGYRVPQTERQALIDLYNATGGGDTWTGTNWDTDPTRLTNVGSWQGVTTELINGQKHVTKLSLSGKGLKGDIPASIKDLPELTEINLTGDIYVTQTESIQSLPKEIGELSKLERLSLGNNDLSSLPDEISNLSSLTYLWLRNNSLTSLPTTIGSFTKLEELYLDGQRDHTSNNAKTLTSLPNEIGSIGTLKKLDLNN</sequence>
<organism evidence="4 5">
    <name type="scientific">Tenacibaculum holothuriorum</name>
    <dbReference type="NCBI Taxonomy" id="1635173"/>
    <lineage>
        <taxon>Bacteria</taxon>
        <taxon>Pseudomonadati</taxon>
        <taxon>Bacteroidota</taxon>
        <taxon>Flavobacteriia</taxon>
        <taxon>Flavobacteriales</taxon>
        <taxon>Flavobacteriaceae</taxon>
        <taxon>Tenacibaculum</taxon>
    </lineage>
</organism>
<comment type="caution">
    <text evidence="4">The sequence shown here is derived from an EMBL/GenBank/DDBJ whole genome shotgun (WGS) entry which is preliminary data.</text>
</comment>
<dbReference type="PANTHER" id="PTHR48051:SF1">
    <property type="entry name" value="RAS SUPPRESSOR PROTEIN 1"/>
    <property type="match status" value="1"/>
</dbReference>
<dbReference type="EMBL" id="LAPZ01000026">
    <property type="protein sequence ID" value="OSY86807.1"/>
    <property type="molecule type" value="Genomic_DNA"/>
</dbReference>
<feature type="non-terminal residue" evidence="4">
    <location>
        <position position="1"/>
    </location>
</feature>
<proteinExistence type="predicted"/>
<dbReference type="InParanoid" id="A0A1Y2PAI0"/>
<feature type="non-terminal residue" evidence="4">
    <location>
        <position position="349"/>
    </location>
</feature>
<evidence type="ECO:0000256" key="1">
    <source>
        <dbReference type="ARBA" id="ARBA00022614"/>
    </source>
</evidence>
<dbReference type="AlphaFoldDB" id="A0A1Y2PAI0"/>
<evidence type="ECO:0000313" key="5">
    <source>
        <dbReference type="Proteomes" id="UP000194221"/>
    </source>
</evidence>
<feature type="domain" description="Disease resistance R13L4/SHOC-2-like LRR" evidence="3">
    <location>
        <begin position="249"/>
        <end position="332"/>
    </location>
</feature>
<dbReference type="InterPro" id="IPR032675">
    <property type="entry name" value="LRR_dom_sf"/>
</dbReference>
<keyword evidence="1" id="KW-0433">Leucine-rich repeat</keyword>
<dbReference type="PROSITE" id="PS51450">
    <property type="entry name" value="LRR"/>
    <property type="match status" value="3"/>
</dbReference>
<gene>
    <name evidence="4" type="ORF">WH52_14680</name>
</gene>
<evidence type="ECO:0000259" key="3">
    <source>
        <dbReference type="Pfam" id="PF23598"/>
    </source>
</evidence>
<dbReference type="SUPFAM" id="SSF52058">
    <property type="entry name" value="L domain-like"/>
    <property type="match status" value="2"/>
</dbReference>
<dbReference type="STRING" id="1635173.WH52_14680"/>
<keyword evidence="2" id="KW-0677">Repeat</keyword>
<dbReference type="Pfam" id="PF23598">
    <property type="entry name" value="LRR_14"/>
    <property type="match status" value="1"/>
</dbReference>
<dbReference type="RefSeq" id="WP_394335053.1">
    <property type="nucleotide sequence ID" value="NZ_LAPZ01000026.1"/>
</dbReference>